<dbReference type="GO" id="GO:0043565">
    <property type="term" value="F:sequence-specific DNA binding"/>
    <property type="evidence" value="ECO:0007669"/>
    <property type="project" value="InterPro"/>
</dbReference>
<evidence type="ECO:0000256" key="1">
    <source>
        <dbReference type="ARBA" id="ARBA00023015"/>
    </source>
</evidence>
<name>A0A250DMU8_9BURK</name>
<dbReference type="Gene3D" id="3.40.50.880">
    <property type="match status" value="1"/>
</dbReference>
<dbReference type="RefSeq" id="WP_095746003.1">
    <property type="nucleotide sequence ID" value="NZ_BKDH01000001.1"/>
</dbReference>
<dbReference type="SUPFAM" id="SSF52317">
    <property type="entry name" value="Class I glutamine amidotransferase-like"/>
    <property type="match status" value="1"/>
</dbReference>
<dbReference type="Proteomes" id="UP000217154">
    <property type="component" value="Chromosome"/>
</dbReference>
<dbReference type="Pfam" id="PF01965">
    <property type="entry name" value="DJ-1_PfpI"/>
    <property type="match status" value="1"/>
</dbReference>
<dbReference type="Gene3D" id="1.10.10.60">
    <property type="entry name" value="Homeodomain-like"/>
    <property type="match status" value="1"/>
</dbReference>
<dbReference type="KEGG" id="vbo:CKY39_22340"/>
<organism evidence="3 4">
    <name type="scientific">Variovorax boronicumulans</name>
    <dbReference type="NCBI Taxonomy" id="436515"/>
    <lineage>
        <taxon>Bacteria</taxon>
        <taxon>Pseudomonadati</taxon>
        <taxon>Pseudomonadota</taxon>
        <taxon>Betaproteobacteria</taxon>
        <taxon>Burkholderiales</taxon>
        <taxon>Comamonadaceae</taxon>
        <taxon>Variovorax</taxon>
    </lineage>
</organism>
<dbReference type="InterPro" id="IPR029062">
    <property type="entry name" value="Class_I_gatase-like"/>
</dbReference>
<dbReference type="PANTHER" id="PTHR43130:SF11">
    <property type="entry name" value="TRANSCRIPTIONAL REGULATORY PROTEIN"/>
    <property type="match status" value="1"/>
</dbReference>
<proteinExistence type="predicted"/>
<dbReference type="PROSITE" id="PS01124">
    <property type="entry name" value="HTH_ARAC_FAMILY_2"/>
    <property type="match status" value="1"/>
</dbReference>
<sequence length="322" mass="34755">MKLDVLALDGVFDSGLATVLDVFTTANELAAMLQLDVAPFDVTIVGTRKRVRTAQGFTVPVTHTLADTGAATDWLIVPALGCKMPETLEPALQRADVRDACAALRARAEDGGCIAAACIGTFVLAEAGVLAGHKATTTWWLATLFRQRYPAVLLDDSRMLVSSGPLVTAGAALSHVDMALWLVRQASPELAALVARYLIVDSRPSQSAYVISDHLSHADPLVERFERWARGRLAEGFSLDEAAQAAGTSKRTLARRMQQVLGKSPLSYVQDLRVERAVHLLKTSNKSLEQIAGMVGYADGVTLRTLLRQRLGRGVREVRLEA</sequence>
<evidence type="ECO:0000313" key="3">
    <source>
        <dbReference type="EMBL" id="ATA55660.1"/>
    </source>
</evidence>
<evidence type="ECO:0000313" key="4">
    <source>
        <dbReference type="Proteomes" id="UP000217154"/>
    </source>
</evidence>
<dbReference type="EMBL" id="CP023284">
    <property type="protein sequence ID" value="ATA55660.1"/>
    <property type="molecule type" value="Genomic_DNA"/>
</dbReference>
<dbReference type="SMART" id="SM00342">
    <property type="entry name" value="HTH_ARAC"/>
    <property type="match status" value="1"/>
</dbReference>
<dbReference type="PANTHER" id="PTHR43130">
    <property type="entry name" value="ARAC-FAMILY TRANSCRIPTIONAL REGULATOR"/>
    <property type="match status" value="1"/>
</dbReference>
<keyword evidence="1" id="KW-0805">Transcription regulation</keyword>
<dbReference type="InterPro" id="IPR018060">
    <property type="entry name" value="HTH_AraC"/>
</dbReference>
<protein>
    <submittedName>
        <fullName evidence="3">AraC family transcriptional regulator</fullName>
    </submittedName>
</protein>
<dbReference type="InterPro" id="IPR002818">
    <property type="entry name" value="DJ-1/PfpI"/>
</dbReference>
<dbReference type="AlphaFoldDB" id="A0A250DMU8"/>
<dbReference type="SUPFAM" id="SSF46689">
    <property type="entry name" value="Homeodomain-like"/>
    <property type="match status" value="1"/>
</dbReference>
<dbReference type="InterPro" id="IPR009057">
    <property type="entry name" value="Homeodomain-like_sf"/>
</dbReference>
<dbReference type="CDD" id="cd03138">
    <property type="entry name" value="GATase1_AraC_2"/>
    <property type="match status" value="1"/>
</dbReference>
<gene>
    <name evidence="3" type="ORF">CKY39_22340</name>
</gene>
<evidence type="ECO:0000256" key="2">
    <source>
        <dbReference type="ARBA" id="ARBA00023163"/>
    </source>
</evidence>
<reference evidence="3 4" key="1">
    <citation type="submission" date="2017-09" db="EMBL/GenBank/DDBJ databases">
        <title>The diverse metabolic capabilities of V. boronicumulans make it an excellent choice for continued studies on novel biodegradation.</title>
        <authorList>
            <person name="Sun S."/>
        </authorList>
    </citation>
    <scope>NUCLEOTIDE SEQUENCE [LARGE SCALE GENOMIC DNA]</scope>
    <source>
        <strain evidence="3 4">J1</strain>
    </source>
</reference>
<accession>A0A250DMU8</accession>
<dbReference type="GeneID" id="82267507"/>
<keyword evidence="2" id="KW-0804">Transcription</keyword>
<dbReference type="InterPro" id="IPR052158">
    <property type="entry name" value="INH-QAR"/>
</dbReference>
<dbReference type="Pfam" id="PF12833">
    <property type="entry name" value="HTH_18"/>
    <property type="match status" value="1"/>
</dbReference>
<dbReference type="GO" id="GO:0003700">
    <property type="term" value="F:DNA-binding transcription factor activity"/>
    <property type="evidence" value="ECO:0007669"/>
    <property type="project" value="InterPro"/>
</dbReference>